<organism evidence="1 2">
    <name type="scientific">Smallanthus sonchifolius</name>
    <dbReference type="NCBI Taxonomy" id="185202"/>
    <lineage>
        <taxon>Eukaryota</taxon>
        <taxon>Viridiplantae</taxon>
        <taxon>Streptophyta</taxon>
        <taxon>Embryophyta</taxon>
        <taxon>Tracheophyta</taxon>
        <taxon>Spermatophyta</taxon>
        <taxon>Magnoliopsida</taxon>
        <taxon>eudicotyledons</taxon>
        <taxon>Gunneridae</taxon>
        <taxon>Pentapetalae</taxon>
        <taxon>asterids</taxon>
        <taxon>campanulids</taxon>
        <taxon>Asterales</taxon>
        <taxon>Asteraceae</taxon>
        <taxon>Asteroideae</taxon>
        <taxon>Heliantheae alliance</taxon>
        <taxon>Millerieae</taxon>
        <taxon>Smallanthus</taxon>
    </lineage>
</organism>
<protein>
    <submittedName>
        <fullName evidence="1">Uncharacterized protein</fullName>
    </submittedName>
</protein>
<name>A0ACB8XXQ7_9ASTR</name>
<reference evidence="1 2" key="2">
    <citation type="journal article" date="2022" name="Mol. Ecol. Resour.">
        <title>The genomes of chicory, endive, great burdock and yacon provide insights into Asteraceae paleo-polyploidization history and plant inulin production.</title>
        <authorList>
            <person name="Fan W."/>
            <person name="Wang S."/>
            <person name="Wang H."/>
            <person name="Wang A."/>
            <person name="Jiang F."/>
            <person name="Liu H."/>
            <person name="Zhao H."/>
            <person name="Xu D."/>
            <person name="Zhang Y."/>
        </authorList>
    </citation>
    <scope>NUCLEOTIDE SEQUENCE [LARGE SCALE GENOMIC DNA]</scope>
    <source>
        <strain evidence="2">cv. Yunnan</strain>
        <tissue evidence="1">Leaves</tissue>
    </source>
</reference>
<evidence type="ECO:0000313" key="2">
    <source>
        <dbReference type="Proteomes" id="UP001056120"/>
    </source>
</evidence>
<accession>A0ACB8XXQ7</accession>
<evidence type="ECO:0000313" key="1">
    <source>
        <dbReference type="EMBL" id="KAI3676257.1"/>
    </source>
</evidence>
<dbReference type="Proteomes" id="UP001056120">
    <property type="component" value="Linkage Group LG29"/>
</dbReference>
<comment type="caution">
    <text evidence="1">The sequence shown here is derived from an EMBL/GenBank/DDBJ whole genome shotgun (WGS) entry which is preliminary data.</text>
</comment>
<proteinExistence type="predicted"/>
<keyword evidence="2" id="KW-1185">Reference proteome</keyword>
<sequence>MGFTSSVFSDERLFQNGELRNEDLKYFMEMILMEMENHSNQELILLPFLDVNCTVNVTMVNPIRPRFVLFGSSIVQLSFALDGWGAILATIYSRKADIFLRGYSGWTSRQAVRVLDQVFPRDEAVQPSLVLVYFGGNDSVLPHPEGLNPHVSLPEYVENMRTIATHLQSLSEKTRVVFLTAPPINEAQLLEVLGIEDHDNEHRQKYADACVELCQEIGIKCIDLFHAFSEHDDWMETAFTDGMHLSAAGSRIVAREILKVLKEAQWEPSLHWEALPSEFA</sequence>
<reference evidence="2" key="1">
    <citation type="journal article" date="2022" name="Mol. Ecol. Resour.">
        <title>The genomes of chicory, endive, great burdock and yacon provide insights into Asteraceae palaeo-polyploidization history and plant inulin production.</title>
        <authorList>
            <person name="Fan W."/>
            <person name="Wang S."/>
            <person name="Wang H."/>
            <person name="Wang A."/>
            <person name="Jiang F."/>
            <person name="Liu H."/>
            <person name="Zhao H."/>
            <person name="Xu D."/>
            <person name="Zhang Y."/>
        </authorList>
    </citation>
    <scope>NUCLEOTIDE SEQUENCE [LARGE SCALE GENOMIC DNA]</scope>
    <source>
        <strain evidence="2">cv. Yunnan</strain>
    </source>
</reference>
<dbReference type="EMBL" id="CM042046">
    <property type="protein sequence ID" value="KAI3676257.1"/>
    <property type="molecule type" value="Genomic_DNA"/>
</dbReference>
<gene>
    <name evidence="1" type="ORF">L1987_85861</name>
</gene>